<dbReference type="RefSeq" id="WP_092892482.1">
    <property type="nucleotide sequence ID" value="NZ_CP061498.1"/>
</dbReference>
<organism evidence="1 2">
    <name type="scientific">Roseicitreum antarcticum</name>
    <dbReference type="NCBI Taxonomy" id="564137"/>
    <lineage>
        <taxon>Bacteria</taxon>
        <taxon>Pseudomonadati</taxon>
        <taxon>Pseudomonadota</taxon>
        <taxon>Alphaproteobacteria</taxon>
        <taxon>Rhodobacterales</taxon>
        <taxon>Paracoccaceae</taxon>
        <taxon>Roseicitreum</taxon>
    </lineage>
</organism>
<evidence type="ECO:0000313" key="2">
    <source>
        <dbReference type="Proteomes" id="UP000198539"/>
    </source>
</evidence>
<dbReference type="Proteomes" id="UP000198539">
    <property type="component" value="Unassembled WGS sequence"/>
</dbReference>
<protein>
    <submittedName>
        <fullName evidence="1">Uncharacterized protein</fullName>
    </submittedName>
</protein>
<reference evidence="1 2" key="1">
    <citation type="submission" date="2016-10" db="EMBL/GenBank/DDBJ databases">
        <authorList>
            <person name="de Groot N.N."/>
        </authorList>
    </citation>
    <scope>NUCLEOTIDE SEQUENCE [LARGE SCALE GENOMIC DNA]</scope>
    <source>
        <strain evidence="1 2">CGMCC 1.8894</strain>
    </source>
</reference>
<dbReference type="STRING" id="564137.SAMN04488238_1256"/>
<dbReference type="OrthoDB" id="7770576at2"/>
<name>A0A1H3ESX5_9RHOB</name>
<evidence type="ECO:0000313" key="1">
    <source>
        <dbReference type="EMBL" id="SDX81188.1"/>
    </source>
</evidence>
<dbReference type="EMBL" id="FNOM01000025">
    <property type="protein sequence ID" value="SDX81188.1"/>
    <property type="molecule type" value="Genomic_DNA"/>
</dbReference>
<proteinExistence type="predicted"/>
<sequence length="198" mass="21264">MALTREIHPATVAAIAAGGFHPITLVFVDWPDDPVRVHSGTGTLNWGGHEWMGVGYDALNAALSLPSEAQGLTMAEGGAQIGGSPDLIDQYLIDAEDARNAEVQVWFGVTTARAGRVLIGDPFSVFYGSVGAVSDTEQWAGDIVERLIDLQLTYGPSQRARGSAYHTYEDQLRTDPADTAGRWVKQARADLAEGIPKW</sequence>
<dbReference type="AlphaFoldDB" id="A0A1H3ESX5"/>
<keyword evidence="2" id="KW-1185">Reference proteome</keyword>
<accession>A0A1H3ESX5</accession>
<gene>
    <name evidence="1" type="ORF">SAMN04488238_1256</name>
</gene>